<dbReference type="AlphaFoldDB" id="A0A1Z4EBX6"/>
<evidence type="ECO:0000313" key="3">
    <source>
        <dbReference type="EMBL" id="BAX90453.1"/>
    </source>
</evidence>
<evidence type="ECO:0000313" key="4">
    <source>
        <dbReference type="Proteomes" id="UP000217736"/>
    </source>
</evidence>
<proteinExistence type="predicted"/>
<feature type="domain" description="NIF system FeS cluster assembly NifU C-terminal" evidence="2">
    <location>
        <begin position="21"/>
        <end position="85"/>
    </location>
</feature>
<dbReference type="Gene3D" id="3.30.300.130">
    <property type="entry name" value="Fe-S cluster assembly (FSCA)"/>
    <property type="match status" value="1"/>
</dbReference>
<evidence type="ECO:0000259" key="2">
    <source>
        <dbReference type="Pfam" id="PF01106"/>
    </source>
</evidence>
<reference evidence="4" key="1">
    <citation type="submission" date="2017-06" db="EMBL/GenBank/DDBJ databases">
        <title>Complete Genome Sequence of Mycobacterium shigaense.</title>
        <authorList>
            <person name="Fukano H."/>
            <person name="Yoshida M."/>
            <person name="Kazumi Y."/>
            <person name="Ogura Y."/>
            <person name="Mitarai S."/>
            <person name="Hayashi T."/>
            <person name="Hoshino Y."/>
        </authorList>
    </citation>
    <scope>NUCLEOTIDE SEQUENCE [LARGE SCALE GENOMIC DNA]</scope>
    <source>
        <strain evidence="4">UN-152</strain>
    </source>
</reference>
<keyword evidence="4" id="KW-1185">Reference proteome</keyword>
<organism evidence="3 4">
    <name type="scientific">Mycobacterium shigaense</name>
    <dbReference type="NCBI Taxonomy" id="722731"/>
    <lineage>
        <taxon>Bacteria</taxon>
        <taxon>Bacillati</taxon>
        <taxon>Actinomycetota</taxon>
        <taxon>Actinomycetes</taxon>
        <taxon>Mycobacteriales</taxon>
        <taxon>Mycobacteriaceae</taxon>
        <taxon>Mycobacterium</taxon>
        <taxon>Mycobacterium simiae complex</taxon>
    </lineage>
</organism>
<dbReference type="GO" id="GO:0016226">
    <property type="term" value="P:iron-sulfur cluster assembly"/>
    <property type="evidence" value="ECO:0007669"/>
    <property type="project" value="InterPro"/>
</dbReference>
<sequence>MTRRASANSPTSLRTRASVIDVVESQIRPLLHVHGGDLEVLSVSEQGVVQLCFHDACRACPLKAVTYAVSVRQRLMEIPGVTDVVMQDVRLSAAAIARVKAAYRDHPLDVGSYANDESPTGA</sequence>
<dbReference type="InterPro" id="IPR001075">
    <property type="entry name" value="NIF_FeS_clus_asmbl_NifU_C"/>
</dbReference>
<dbReference type="KEGG" id="mshg:MSG_00287"/>
<dbReference type="InterPro" id="IPR034904">
    <property type="entry name" value="FSCA_dom_sf"/>
</dbReference>
<protein>
    <submittedName>
        <fullName evidence="3">NifU family protein</fullName>
    </submittedName>
</protein>
<dbReference type="RefSeq" id="WP_096436455.1">
    <property type="nucleotide sequence ID" value="NZ_AP018164.1"/>
</dbReference>
<dbReference type="Proteomes" id="UP000217736">
    <property type="component" value="Chromosome"/>
</dbReference>
<dbReference type="EMBL" id="AP018164">
    <property type="protein sequence ID" value="BAX90453.1"/>
    <property type="molecule type" value="Genomic_DNA"/>
</dbReference>
<dbReference type="SUPFAM" id="SSF117916">
    <property type="entry name" value="Fe-S cluster assembly (FSCA) domain-like"/>
    <property type="match status" value="1"/>
</dbReference>
<comment type="function">
    <text evidence="1">May be involved in the formation or repair of [Fe-S] clusters present in iron-sulfur proteins.</text>
</comment>
<dbReference type="Pfam" id="PF01106">
    <property type="entry name" value="NifU"/>
    <property type="match status" value="1"/>
</dbReference>
<name>A0A1Z4EBX6_9MYCO</name>
<accession>A0A1Z4EBX6</accession>
<dbReference type="GO" id="GO:0051536">
    <property type="term" value="F:iron-sulfur cluster binding"/>
    <property type="evidence" value="ECO:0007669"/>
    <property type="project" value="InterPro"/>
</dbReference>
<evidence type="ECO:0000256" key="1">
    <source>
        <dbReference type="ARBA" id="ARBA00049958"/>
    </source>
</evidence>
<dbReference type="OrthoDB" id="9798220at2"/>
<gene>
    <name evidence="3" type="ORF">MSG_00287</name>
</gene>
<dbReference type="GO" id="GO:0005506">
    <property type="term" value="F:iron ion binding"/>
    <property type="evidence" value="ECO:0007669"/>
    <property type="project" value="InterPro"/>
</dbReference>